<dbReference type="Proteomes" id="UP000249842">
    <property type="component" value="Unassembled WGS sequence"/>
</dbReference>
<reference evidence="4" key="1">
    <citation type="submission" date="2018-05" db="EMBL/GenBank/DDBJ databases">
        <authorList>
            <person name="Li X."/>
        </authorList>
    </citation>
    <scope>NUCLEOTIDE SEQUENCE [LARGE SCALE GENOMIC DNA]</scope>
    <source>
        <strain evidence="4">HKS-05</strain>
    </source>
</reference>
<dbReference type="EMBL" id="QFYP01000001">
    <property type="protein sequence ID" value="RAK58770.1"/>
    <property type="molecule type" value="Genomic_DNA"/>
</dbReference>
<keyword evidence="4" id="KW-1185">Reference proteome</keyword>
<sequence length="110" mass="11687">MKRFLVIAALLAAAAPAAATAQDNDRPALGAGRGDQDQARDAVRAGRQVPLARVLAMIAARTPGRHLNTTQGEDGGRPVYFVQWQMLPSGQVVVFVVDAVSGQQIRQQGR</sequence>
<accession>A0A328AUS9</accession>
<proteinExistence type="predicted"/>
<organism evidence="3 4">
    <name type="scientific">Phenylobacterium hankyongense</name>
    <dbReference type="NCBI Taxonomy" id="1813876"/>
    <lineage>
        <taxon>Bacteria</taxon>
        <taxon>Pseudomonadati</taxon>
        <taxon>Pseudomonadota</taxon>
        <taxon>Alphaproteobacteria</taxon>
        <taxon>Caulobacterales</taxon>
        <taxon>Caulobacteraceae</taxon>
        <taxon>Phenylobacterium</taxon>
    </lineage>
</organism>
<dbReference type="AlphaFoldDB" id="A0A328AUS9"/>
<name>A0A328AUS9_9CAUL</name>
<protein>
    <recommendedName>
        <fullName evidence="5">PepSY domain-containing protein</fullName>
    </recommendedName>
</protein>
<dbReference type="OrthoDB" id="7632485at2"/>
<feature type="compositionally biased region" description="Basic and acidic residues" evidence="1">
    <location>
        <begin position="34"/>
        <end position="43"/>
    </location>
</feature>
<evidence type="ECO:0000256" key="1">
    <source>
        <dbReference type="SAM" id="MobiDB-lite"/>
    </source>
</evidence>
<evidence type="ECO:0008006" key="5">
    <source>
        <dbReference type="Google" id="ProtNLM"/>
    </source>
</evidence>
<evidence type="ECO:0000313" key="4">
    <source>
        <dbReference type="Proteomes" id="UP000249842"/>
    </source>
</evidence>
<feature type="signal peptide" evidence="2">
    <location>
        <begin position="1"/>
        <end position="21"/>
    </location>
</feature>
<feature type="chain" id="PRO_5016464498" description="PepSY domain-containing protein" evidence="2">
    <location>
        <begin position="22"/>
        <end position="110"/>
    </location>
</feature>
<keyword evidence="2" id="KW-0732">Signal</keyword>
<feature type="region of interest" description="Disordered" evidence="1">
    <location>
        <begin position="16"/>
        <end position="43"/>
    </location>
</feature>
<gene>
    <name evidence="3" type="ORF">DJ021_02610</name>
</gene>
<comment type="caution">
    <text evidence="3">The sequence shown here is derived from an EMBL/GenBank/DDBJ whole genome shotgun (WGS) entry which is preliminary data.</text>
</comment>
<evidence type="ECO:0000256" key="2">
    <source>
        <dbReference type="SAM" id="SignalP"/>
    </source>
</evidence>
<dbReference type="RefSeq" id="WP_111456063.1">
    <property type="nucleotide sequence ID" value="NZ_QFYP01000001.1"/>
</dbReference>
<evidence type="ECO:0000313" key="3">
    <source>
        <dbReference type="EMBL" id="RAK58770.1"/>
    </source>
</evidence>